<dbReference type="SUPFAM" id="SSF52172">
    <property type="entry name" value="CheY-like"/>
    <property type="match status" value="1"/>
</dbReference>
<keyword evidence="4" id="KW-0238">DNA-binding</keyword>
<gene>
    <name evidence="8" type="ordered locus">Selin_1721</name>
</gene>
<dbReference type="GO" id="GO:0005829">
    <property type="term" value="C:cytosol"/>
    <property type="evidence" value="ECO:0007669"/>
    <property type="project" value="TreeGrafter"/>
</dbReference>
<dbReference type="SUPFAM" id="SSF46894">
    <property type="entry name" value="C-terminal effector domain of the bipartite response regulators"/>
    <property type="match status" value="1"/>
</dbReference>
<name>E6W0V5_DESIS</name>
<dbReference type="GO" id="GO:0000156">
    <property type="term" value="F:phosphorelay response regulator activity"/>
    <property type="evidence" value="ECO:0007669"/>
    <property type="project" value="TreeGrafter"/>
</dbReference>
<dbReference type="STRING" id="653733.Selin_1721"/>
<dbReference type="InterPro" id="IPR016032">
    <property type="entry name" value="Sig_transdc_resp-reg_C-effctor"/>
</dbReference>
<dbReference type="GO" id="GO:0032993">
    <property type="term" value="C:protein-DNA complex"/>
    <property type="evidence" value="ECO:0007669"/>
    <property type="project" value="TreeGrafter"/>
</dbReference>
<dbReference type="Gene3D" id="1.10.10.10">
    <property type="entry name" value="Winged helix-like DNA-binding domain superfamily/Winged helix DNA-binding domain"/>
    <property type="match status" value="1"/>
</dbReference>
<dbReference type="Proteomes" id="UP000002572">
    <property type="component" value="Chromosome"/>
</dbReference>
<dbReference type="InterPro" id="IPR039420">
    <property type="entry name" value="WalR-like"/>
</dbReference>
<dbReference type="CDD" id="cd17536">
    <property type="entry name" value="REC_YesN-like"/>
    <property type="match status" value="1"/>
</dbReference>
<proteinExistence type="predicted"/>
<dbReference type="InterPro" id="IPR001867">
    <property type="entry name" value="OmpR/PhoB-type_DNA-bd"/>
</dbReference>
<dbReference type="InterPro" id="IPR036388">
    <property type="entry name" value="WH-like_DNA-bd_sf"/>
</dbReference>
<dbReference type="GO" id="GO:0006355">
    <property type="term" value="P:regulation of DNA-templated transcription"/>
    <property type="evidence" value="ECO:0007669"/>
    <property type="project" value="InterPro"/>
</dbReference>
<dbReference type="InterPro" id="IPR011006">
    <property type="entry name" value="CheY-like_superfamily"/>
</dbReference>
<dbReference type="Gene3D" id="3.40.50.2300">
    <property type="match status" value="1"/>
</dbReference>
<feature type="domain" description="Response regulatory" evidence="7">
    <location>
        <begin position="13"/>
        <end position="127"/>
    </location>
</feature>
<dbReference type="SMART" id="SM00862">
    <property type="entry name" value="Trans_reg_C"/>
    <property type="match status" value="1"/>
</dbReference>
<keyword evidence="2" id="KW-0902">Two-component regulatory system</keyword>
<dbReference type="AlphaFoldDB" id="E6W0V5"/>
<evidence type="ECO:0000256" key="6">
    <source>
        <dbReference type="PROSITE-ProRule" id="PRU00169"/>
    </source>
</evidence>
<evidence type="ECO:0000256" key="5">
    <source>
        <dbReference type="ARBA" id="ARBA00023163"/>
    </source>
</evidence>
<accession>E6W0V5</accession>
<dbReference type="InterPro" id="IPR001789">
    <property type="entry name" value="Sig_transdc_resp-reg_receiver"/>
</dbReference>
<dbReference type="EMBL" id="CP002432">
    <property type="protein sequence ID" value="ADU66450.1"/>
    <property type="molecule type" value="Genomic_DNA"/>
</dbReference>
<dbReference type="RefSeq" id="WP_013506330.1">
    <property type="nucleotide sequence ID" value="NC_014836.1"/>
</dbReference>
<evidence type="ECO:0000259" key="7">
    <source>
        <dbReference type="PROSITE" id="PS50110"/>
    </source>
</evidence>
<reference evidence="8 9" key="1">
    <citation type="submission" date="2010-12" db="EMBL/GenBank/DDBJ databases">
        <title>Complete sequence of Desulfurispirillum indicum S5.</title>
        <authorList>
            <consortium name="US DOE Joint Genome Institute"/>
            <person name="Lucas S."/>
            <person name="Copeland A."/>
            <person name="Lapidus A."/>
            <person name="Cheng J.-F."/>
            <person name="Goodwin L."/>
            <person name="Pitluck S."/>
            <person name="Chertkov O."/>
            <person name="Held B."/>
            <person name="Detter J.C."/>
            <person name="Han C."/>
            <person name="Tapia R."/>
            <person name="Land M."/>
            <person name="Hauser L."/>
            <person name="Kyrpides N."/>
            <person name="Ivanova N."/>
            <person name="Mikhailova N."/>
            <person name="Haggblom M."/>
            <person name="Rauschenbach I."/>
            <person name="Bini E."/>
            <person name="Woyke T."/>
        </authorList>
    </citation>
    <scope>NUCLEOTIDE SEQUENCE [LARGE SCALE GENOMIC DNA]</scope>
    <source>
        <strain evidence="9">ATCC BAA-1389 / DSM 22839 / S5</strain>
    </source>
</reference>
<keyword evidence="5" id="KW-0804">Transcription</keyword>
<evidence type="ECO:0000256" key="1">
    <source>
        <dbReference type="ARBA" id="ARBA00022553"/>
    </source>
</evidence>
<evidence type="ECO:0000313" key="9">
    <source>
        <dbReference type="Proteomes" id="UP000002572"/>
    </source>
</evidence>
<dbReference type="PANTHER" id="PTHR48111:SF1">
    <property type="entry name" value="TWO-COMPONENT RESPONSE REGULATOR ORR33"/>
    <property type="match status" value="1"/>
</dbReference>
<dbReference type="HOGENOM" id="CLU_000445_30_3_0"/>
<dbReference type="GO" id="GO:0000976">
    <property type="term" value="F:transcription cis-regulatory region binding"/>
    <property type="evidence" value="ECO:0007669"/>
    <property type="project" value="TreeGrafter"/>
</dbReference>
<dbReference type="PROSITE" id="PS50110">
    <property type="entry name" value="RESPONSE_REGULATORY"/>
    <property type="match status" value="1"/>
</dbReference>
<sequence length="228" mass="25439">MFQASLAPLKEMTVLIAEDDAMARASLQKTLQLFFGEAITATDGREALDLYARHCVDVAILDLMMPQFSGLEVAAEIRRDDPDLPIIILTAYSDFENVSAAVRLRLMEYLVKPVNMSQLKETLRRCVEEMNQRGRLVTTLKSGASYNSVTGEALFEGRTSILTRNEKLLLDYLLRRRAQVINAPDICIHLEDEGGMAPGSLRTLVYRLRGKIGNDAVVSIKDLGYMVP</sequence>
<dbReference type="PANTHER" id="PTHR48111">
    <property type="entry name" value="REGULATOR OF RPOS"/>
    <property type="match status" value="1"/>
</dbReference>
<dbReference type="eggNOG" id="COG0745">
    <property type="taxonomic scope" value="Bacteria"/>
</dbReference>
<dbReference type="Pfam" id="PF00072">
    <property type="entry name" value="Response_reg"/>
    <property type="match status" value="1"/>
</dbReference>
<organism evidence="8 9">
    <name type="scientific">Desulfurispirillum indicum (strain ATCC BAA-1389 / DSM 22839 / S5)</name>
    <dbReference type="NCBI Taxonomy" id="653733"/>
    <lineage>
        <taxon>Bacteria</taxon>
        <taxon>Pseudomonadati</taxon>
        <taxon>Chrysiogenota</taxon>
        <taxon>Chrysiogenia</taxon>
        <taxon>Chrysiogenales</taxon>
        <taxon>Chrysiogenaceae</taxon>
        <taxon>Desulfurispirillum</taxon>
    </lineage>
</organism>
<dbReference type="InParanoid" id="E6W0V5"/>
<keyword evidence="9" id="KW-1185">Reference proteome</keyword>
<dbReference type="SMART" id="SM00448">
    <property type="entry name" value="REC"/>
    <property type="match status" value="1"/>
</dbReference>
<feature type="modified residue" description="4-aspartylphosphate" evidence="6">
    <location>
        <position position="62"/>
    </location>
</feature>
<evidence type="ECO:0000313" key="8">
    <source>
        <dbReference type="EMBL" id="ADU66450.1"/>
    </source>
</evidence>
<keyword evidence="3" id="KW-0805">Transcription regulation</keyword>
<evidence type="ECO:0000256" key="2">
    <source>
        <dbReference type="ARBA" id="ARBA00023012"/>
    </source>
</evidence>
<evidence type="ECO:0000256" key="4">
    <source>
        <dbReference type="ARBA" id="ARBA00023125"/>
    </source>
</evidence>
<dbReference type="KEGG" id="din:Selin_1721"/>
<keyword evidence="1 6" id="KW-0597">Phosphoprotein</keyword>
<protein>
    <submittedName>
        <fullName evidence="8">Response regulator receiver</fullName>
    </submittedName>
</protein>
<evidence type="ECO:0000256" key="3">
    <source>
        <dbReference type="ARBA" id="ARBA00023015"/>
    </source>
</evidence>